<sequence>MSKWFKLSFILMLVIGFVSMTGSSVFASEGNGKDSSEVINEKLGVPRVVYGETLTEAQKEEVRSLLDVDDPEMVDEYTVTAEDLVNYIDGDPNSRMFSSAKITRKEEGSGLVINVVNSENITEVTNEMYANALLTAGVENAVVDVASPKKVTGHSALTGIYKAFNVEGESLDKDRMEVANEELNVATDLADNEGMDQEKVSELLTQIKQQIAEQNPATKEEVEQIVQEQLDKLNIELSEEDKAMLTNLFEKMRNINIDFDNVRGQLDDIASDIRSKLDEVAGNEGFWQGVADFFQRLINGIKGLFN</sequence>
<keyword evidence="3" id="KW-1185">Reference proteome</keyword>
<gene>
    <name evidence="2" type="ORF">SAMN05216243_2249</name>
</gene>
<evidence type="ECO:0000313" key="2">
    <source>
        <dbReference type="EMBL" id="SDK19081.1"/>
    </source>
</evidence>
<proteinExistence type="predicted"/>
<protein>
    <submittedName>
        <fullName evidence="2">Uncharacterized protein YpuA, DUF1002 family</fullName>
    </submittedName>
</protein>
<feature type="chain" id="PRO_5011735935" evidence="1">
    <location>
        <begin position="28"/>
        <end position="306"/>
    </location>
</feature>
<dbReference type="Pfam" id="PF06207">
    <property type="entry name" value="DUF1002"/>
    <property type="match status" value="1"/>
</dbReference>
<name>A0A1G8ZVS6_9BACI</name>
<feature type="signal peptide" evidence="1">
    <location>
        <begin position="1"/>
        <end position="27"/>
    </location>
</feature>
<dbReference type="EMBL" id="FNFL01000003">
    <property type="protein sequence ID" value="SDK19081.1"/>
    <property type="molecule type" value="Genomic_DNA"/>
</dbReference>
<dbReference type="RefSeq" id="WP_093214113.1">
    <property type="nucleotide sequence ID" value="NZ_FNFL01000003.1"/>
</dbReference>
<dbReference type="AlphaFoldDB" id="A0A1G8ZVS6"/>
<accession>A0A1G8ZVS6</accession>
<organism evidence="2 3">
    <name type="scientific">Sediminibacillus albus</name>
    <dbReference type="NCBI Taxonomy" id="407036"/>
    <lineage>
        <taxon>Bacteria</taxon>
        <taxon>Bacillati</taxon>
        <taxon>Bacillota</taxon>
        <taxon>Bacilli</taxon>
        <taxon>Bacillales</taxon>
        <taxon>Bacillaceae</taxon>
        <taxon>Sediminibacillus</taxon>
    </lineage>
</organism>
<dbReference type="InterPro" id="IPR009343">
    <property type="entry name" value="DUF1002"/>
</dbReference>
<keyword evidence="1" id="KW-0732">Signal</keyword>
<evidence type="ECO:0000313" key="3">
    <source>
        <dbReference type="Proteomes" id="UP000198694"/>
    </source>
</evidence>
<dbReference type="Proteomes" id="UP000198694">
    <property type="component" value="Unassembled WGS sequence"/>
</dbReference>
<dbReference type="STRING" id="407036.SAMN05216243_2249"/>
<evidence type="ECO:0000256" key="1">
    <source>
        <dbReference type="SAM" id="SignalP"/>
    </source>
</evidence>
<dbReference type="OrthoDB" id="9810153at2"/>
<reference evidence="2 3" key="1">
    <citation type="submission" date="2016-10" db="EMBL/GenBank/DDBJ databases">
        <authorList>
            <person name="de Groot N.N."/>
        </authorList>
    </citation>
    <scope>NUCLEOTIDE SEQUENCE [LARGE SCALE GENOMIC DNA]</scope>
    <source>
        <strain evidence="2 3">CGMCC 1.6502</strain>
    </source>
</reference>